<feature type="region of interest" description="Disordered" evidence="1">
    <location>
        <begin position="176"/>
        <end position="239"/>
    </location>
</feature>
<protein>
    <submittedName>
        <fullName evidence="2">Uncharacterized protein</fullName>
    </submittedName>
</protein>
<feature type="compositionally biased region" description="Polar residues" evidence="1">
    <location>
        <begin position="65"/>
        <end position="74"/>
    </location>
</feature>
<proteinExistence type="predicted"/>
<name>A0AAV2CKQ8_9ROSI</name>
<dbReference type="Proteomes" id="UP001497516">
    <property type="component" value="Chromosome 1"/>
</dbReference>
<sequence>MAGYGNAFKGGYTTYTSPRVGEWREPSTYPSDHVHKPVIIDAEGRKRPSIALPSETAESYRAETMYQQQQQQHALPSEKRHGHSMEPANVEHYRVEQKVHETSDPVYNRLQKVEEIITKVQHEVSNTQKFGLFNGGKASQPDSSFPGATNNIGTAIGYLKEAIKPAYTEHIPGKMETTHETGWPKRSTNSAWSAAPTEAYNPYATRTNEPRHVKTLDPHESVKRYGNFKFSPRPYATGR</sequence>
<feature type="region of interest" description="Disordered" evidence="1">
    <location>
        <begin position="64"/>
        <end position="85"/>
    </location>
</feature>
<evidence type="ECO:0000313" key="2">
    <source>
        <dbReference type="EMBL" id="CAL1356363.1"/>
    </source>
</evidence>
<dbReference type="EMBL" id="OZ034813">
    <property type="protein sequence ID" value="CAL1356363.1"/>
    <property type="molecule type" value="Genomic_DNA"/>
</dbReference>
<dbReference type="AlphaFoldDB" id="A0AAV2CKQ8"/>
<keyword evidence="3" id="KW-1185">Reference proteome</keyword>
<evidence type="ECO:0000313" key="3">
    <source>
        <dbReference type="Proteomes" id="UP001497516"/>
    </source>
</evidence>
<reference evidence="2 3" key="1">
    <citation type="submission" date="2024-04" db="EMBL/GenBank/DDBJ databases">
        <authorList>
            <person name="Fracassetti M."/>
        </authorList>
    </citation>
    <scope>NUCLEOTIDE SEQUENCE [LARGE SCALE GENOMIC DNA]</scope>
</reference>
<organism evidence="2 3">
    <name type="scientific">Linum trigynum</name>
    <dbReference type="NCBI Taxonomy" id="586398"/>
    <lineage>
        <taxon>Eukaryota</taxon>
        <taxon>Viridiplantae</taxon>
        <taxon>Streptophyta</taxon>
        <taxon>Embryophyta</taxon>
        <taxon>Tracheophyta</taxon>
        <taxon>Spermatophyta</taxon>
        <taxon>Magnoliopsida</taxon>
        <taxon>eudicotyledons</taxon>
        <taxon>Gunneridae</taxon>
        <taxon>Pentapetalae</taxon>
        <taxon>rosids</taxon>
        <taxon>fabids</taxon>
        <taxon>Malpighiales</taxon>
        <taxon>Linaceae</taxon>
        <taxon>Linum</taxon>
    </lineage>
</organism>
<feature type="compositionally biased region" description="Basic and acidic residues" evidence="1">
    <location>
        <begin position="208"/>
        <end position="223"/>
    </location>
</feature>
<evidence type="ECO:0000256" key="1">
    <source>
        <dbReference type="SAM" id="MobiDB-lite"/>
    </source>
</evidence>
<gene>
    <name evidence="2" type="ORF">LTRI10_LOCUS4070</name>
</gene>
<accession>A0AAV2CKQ8</accession>